<dbReference type="OrthoDB" id="826204at2"/>
<dbReference type="Proteomes" id="UP000256405">
    <property type="component" value="Unassembled WGS sequence"/>
</dbReference>
<evidence type="ECO:0000313" key="2">
    <source>
        <dbReference type="EMBL" id="REG81126.1"/>
    </source>
</evidence>
<keyword evidence="3" id="KW-1185">Reference proteome</keyword>
<feature type="signal peptide" evidence="1">
    <location>
        <begin position="1"/>
        <end position="18"/>
    </location>
</feature>
<evidence type="ECO:0000256" key="1">
    <source>
        <dbReference type="SAM" id="SignalP"/>
    </source>
</evidence>
<organism evidence="2 3">
    <name type="scientific">Algoriphagus antarcticus</name>
    <dbReference type="NCBI Taxonomy" id="238540"/>
    <lineage>
        <taxon>Bacteria</taxon>
        <taxon>Pseudomonadati</taxon>
        <taxon>Bacteroidota</taxon>
        <taxon>Cytophagia</taxon>
        <taxon>Cytophagales</taxon>
        <taxon>Cyclobacteriaceae</taxon>
        <taxon>Algoriphagus</taxon>
    </lineage>
</organism>
<protein>
    <submittedName>
        <fullName evidence="2">Uncharacterized protein</fullName>
    </submittedName>
</protein>
<dbReference type="EMBL" id="QUNF01000029">
    <property type="protein sequence ID" value="REG81126.1"/>
    <property type="molecule type" value="Genomic_DNA"/>
</dbReference>
<reference evidence="2 3" key="1">
    <citation type="submission" date="2018-08" db="EMBL/GenBank/DDBJ databases">
        <title>Genomic Encyclopedia of Archaeal and Bacterial Type Strains, Phase II (KMG-II): from individual species to whole genera.</title>
        <authorList>
            <person name="Goeker M."/>
        </authorList>
    </citation>
    <scope>NUCLEOTIDE SEQUENCE [LARGE SCALE GENOMIC DNA]</scope>
    <source>
        <strain evidence="2 3">DSM 15986</strain>
    </source>
</reference>
<keyword evidence="1" id="KW-0732">Signal</keyword>
<name>A0A3E0DEI7_9BACT</name>
<evidence type="ECO:0000313" key="3">
    <source>
        <dbReference type="Proteomes" id="UP000256405"/>
    </source>
</evidence>
<comment type="caution">
    <text evidence="2">The sequence shown here is derived from an EMBL/GenBank/DDBJ whole genome shotgun (WGS) entry which is preliminary data.</text>
</comment>
<dbReference type="PROSITE" id="PS51257">
    <property type="entry name" value="PROKAR_LIPOPROTEIN"/>
    <property type="match status" value="1"/>
</dbReference>
<dbReference type="AlphaFoldDB" id="A0A3E0DEI7"/>
<feature type="chain" id="PRO_5017637163" evidence="1">
    <location>
        <begin position="19"/>
        <end position="195"/>
    </location>
</feature>
<dbReference type="RefSeq" id="WP_086543105.1">
    <property type="nucleotide sequence ID" value="NZ_MSSW01000063.1"/>
</dbReference>
<proteinExistence type="predicted"/>
<gene>
    <name evidence="2" type="ORF">C8N25_12971</name>
</gene>
<sequence length="195" mass="21957">MKTIKLVAVVCLAYFASACELDQTEIIPNDDSLEINKDYNIIQSILDDSLTKEYFNSLNGVFETRELKKGNLDVRNLRATDFNSLEEFEGYIFDNFENPEEIYQKIHNSASLGQEIRKKYPEIDNLNQKEFNTLLNQMLMSFKNSKSDNARMGPCEANLDNSEDTCRDTALLEAAGCGLLSPTLLLALGCGGIFI</sequence>
<accession>A0A3E0DEI7</accession>